<keyword evidence="5" id="KW-1185">Reference proteome</keyword>
<dbReference type="PROSITE" id="PS50977">
    <property type="entry name" value="HTH_TETR_2"/>
    <property type="match status" value="1"/>
</dbReference>
<name>A0A239FBR3_9ACTN</name>
<dbReference type="PANTHER" id="PTHR30055:SF223">
    <property type="entry name" value="HTH-TYPE TRANSCRIPTIONAL REGULATOR UIDR"/>
    <property type="match status" value="1"/>
</dbReference>
<proteinExistence type="predicted"/>
<reference evidence="4 5" key="1">
    <citation type="submission" date="2017-06" db="EMBL/GenBank/DDBJ databases">
        <authorList>
            <person name="Kim H.J."/>
            <person name="Triplett B.A."/>
        </authorList>
    </citation>
    <scope>NUCLEOTIDE SEQUENCE [LARGE SCALE GENOMIC DNA]</scope>
    <source>
        <strain evidence="4 5">DSM 44715</strain>
    </source>
</reference>
<feature type="domain" description="HTH tetR-type" evidence="3">
    <location>
        <begin position="16"/>
        <end position="76"/>
    </location>
</feature>
<dbReference type="OrthoDB" id="4371863at2"/>
<dbReference type="InterPro" id="IPR001647">
    <property type="entry name" value="HTH_TetR"/>
</dbReference>
<dbReference type="InterPro" id="IPR050109">
    <property type="entry name" value="HTH-type_TetR-like_transc_reg"/>
</dbReference>
<dbReference type="PANTHER" id="PTHR30055">
    <property type="entry name" value="HTH-TYPE TRANSCRIPTIONAL REGULATOR RUTR"/>
    <property type="match status" value="1"/>
</dbReference>
<dbReference type="RefSeq" id="WP_089325323.1">
    <property type="nucleotide sequence ID" value="NZ_FZOR01000005.1"/>
</dbReference>
<dbReference type="AlphaFoldDB" id="A0A239FBR3"/>
<dbReference type="Gene3D" id="1.10.357.10">
    <property type="entry name" value="Tetracycline Repressor, domain 2"/>
    <property type="match status" value="1"/>
</dbReference>
<dbReference type="PRINTS" id="PR00455">
    <property type="entry name" value="HTHTETR"/>
</dbReference>
<evidence type="ECO:0000256" key="1">
    <source>
        <dbReference type="ARBA" id="ARBA00023125"/>
    </source>
</evidence>
<feature type="DNA-binding region" description="H-T-H motif" evidence="2">
    <location>
        <begin position="39"/>
        <end position="58"/>
    </location>
</feature>
<dbReference type="InterPro" id="IPR009057">
    <property type="entry name" value="Homeodomain-like_sf"/>
</dbReference>
<dbReference type="GO" id="GO:0000976">
    <property type="term" value="F:transcription cis-regulatory region binding"/>
    <property type="evidence" value="ECO:0007669"/>
    <property type="project" value="TreeGrafter"/>
</dbReference>
<dbReference type="SUPFAM" id="SSF46689">
    <property type="entry name" value="Homeodomain-like"/>
    <property type="match status" value="1"/>
</dbReference>
<evidence type="ECO:0000313" key="4">
    <source>
        <dbReference type="EMBL" id="SNS54161.1"/>
    </source>
</evidence>
<evidence type="ECO:0000256" key="2">
    <source>
        <dbReference type="PROSITE-ProRule" id="PRU00335"/>
    </source>
</evidence>
<dbReference type="Proteomes" id="UP000198318">
    <property type="component" value="Unassembled WGS sequence"/>
</dbReference>
<dbReference type="EMBL" id="FZOR01000005">
    <property type="protein sequence ID" value="SNS54161.1"/>
    <property type="molecule type" value="Genomic_DNA"/>
</dbReference>
<gene>
    <name evidence="4" type="ORF">SAMN05443665_1005261</name>
</gene>
<keyword evidence="1 2" id="KW-0238">DNA-binding</keyword>
<evidence type="ECO:0000313" key="5">
    <source>
        <dbReference type="Proteomes" id="UP000198318"/>
    </source>
</evidence>
<sequence length="200" mass="21877">MSPREYRSDKRRAAAEETRRRILDAARALLAGDATPRLSVDAVAKAADVSRQSVYNAFGSKSGLLEALFDALAEQAGMGLADAFTASADTEALAAFAGTFCRFWASDRTVLRRLRGMALLDHDLERLLRNRDEMRRTALIELLGRFAGTPGDATIDVIWQLTSFETYDALATRDQTRTTEDIARIIGTAATAVYQAEAPT</sequence>
<accession>A0A239FBR3</accession>
<dbReference type="GO" id="GO:0003700">
    <property type="term" value="F:DNA-binding transcription factor activity"/>
    <property type="evidence" value="ECO:0007669"/>
    <property type="project" value="TreeGrafter"/>
</dbReference>
<dbReference type="Pfam" id="PF00440">
    <property type="entry name" value="TetR_N"/>
    <property type="match status" value="1"/>
</dbReference>
<organism evidence="4 5">
    <name type="scientific">Actinomadura meyerae</name>
    <dbReference type="NCBI Taxonomy" id="240840"/>
    <lineage>
        <taxon>Bacteria</taxon>
        <taxon>Bacillati</taxon>
        <taxon>Actinomycetota</taxon>
        <taxon>Actinomycetes</taxon>
        <taxon>Streptosporangiales</taxon>
        <taxon>Thermomonosporaceae</taxon>
        <taxon>Actinomadura</taxon>
    </lineage>
</organism>
<evidence type="ECO:0000259" key="3">
    <source>
        <dbReference type="PROSITE" id="PS50977"/>
    </source>
</evidence>
<protein>
    <submittedName>
        <fullName evidence="4">Transcriptional regulator, TetR family</fullName>
    </submittedName>
</protein>